<comment type="similarity">
    <text evidence="1">Belongs to the DadA oxidoreductase family.</text>
</comment>
<sequence>MPVDVDAVVPDVAQPPRADVVVIGGGIIGVATALFLAEQGLKPVLCEKGVIAGEQSSRNWGWCRTMGRDPRELPLMLESLRLWRGMNERVAAETGFRQRGTLYICPDEKAFAKREAWLPFAREHGVNSRLLRGAAVKQTLEGAAQDWYGALHTPGDGVAEPGMAVPAMARAAQRLGASILTQCAVRGLDLAAGRVAGVVTERGRIGCDRVVVAGGVWSSLFCRSLGLRLPQLKVLASVLRTERVDDGPSTAAWGPGLALRKRLDGGYTVSNGQVVAEVVPDSVRFLGDFLPVLRAEWSGISFDLGRAFFDEHRLTRPWRLDAVSPFERIRTLDPSPVQADIRRARANLERAFPAFRGIGTAATWGGMIDATPDLLPVISEVAAVPGLIVSTGYSGHGFGIGPGAGRLTADLAAGRPPVVDPAPFRFSRFTDGSRPRPLSGL</sequence>
<keyword evidence="3" id="KW-0812">Transmembrane</keyword>
<evidence type="ECO:0000259" key="4">
    <source>
        <dbReference type="Pfam" id="PF01266"/>
    </source>
</evidence>
<dbReference type="PANTHER" id="PTHR13847">
    <property type="entry name" value="SARCOSINE DEHYDROGENASE-RELATED"/>
    <property type="match status" value="1"/>
</dbReference>
<keyword evidence="6" id="KW-1185">Reference proteome</keyword>
<evidence type="ECO:0000313" key="6">
    <source>
        <dbReference type="Proteomes" id="UP001242480"/>
    </source>
</evidence>
<accession>A0ABU0JJ32</accession>
<gene>
    <name evidence="5" type="ORF">QO011_007322</name>
</gene>
<reference evidence="5 6" key="1">
    <citation type="submission" date="2023-07" db="EMBL/GenBank/DDBJ databases">
        <title>Genomic Encyclopedia of Type Strains, Phase IV (KMG-IV): sequencing the most valuable type-strain genomes for metagenomic binning, comparative biology and taxonomic classification.</title>
        <authorList>
            <person name="Goeker M."/>
        </authorList>
    </citation>
    <scope>NUCLEOTIDE SEQUENCE [LARGE SCALE GENOMIC DNA]</scope>
    <source>
        <strain evidence="5 6">DSM 19619</strain>
    </source>
</reference>
<dbReference type="InterPro" id="IPR006076">
    <property type="entry name" value="FAD-dep_OxRdtase"/>
</dbReference>
<evidence type="ECO:0000256" key="1">
    <source>
        <dbReference type="ARBA" id="ARBA00009410"/>
    </source>
</evidence>
<dbReference type="Gene3D" id="3.50.50.60">
    <property type="entry name" value="FAD/NAD(P)-binding domain"/>
    <property type="match status" value="2"/>
</dbReference>
<feature type="domain" description="FAD dependent oxidoreductase" evidence="4">
    <location>
        <begin position="19"/>
        <end position="411"/>
    </location>
</feature>
<dbReference type="InterPro" id="IPR036188">
    <property type="entry name" value="FAD/NAD-bd_sf"/>
</dbReference>
<dbReference type="RefSeq" id="WP_307283645.1">
    <property type="nucleotide sequence ID" value="NZ_JAUSVX010000021.1"/>
</dbReference>
<name>A0ABU0JJ32_9HYPH</name>
<dbReference type="Proteomes" id="UP001242480">
    <property type="component" value="Unassembled WGS sequence"/>
</dbReference>
<dbReference type="SUPFAM" id="SSF51905">
    <property type="entry name" value="FAD/NAD(P)-binding domain"/>
    <property type="match status" value="1"/>
</dbReference>
<dbReference type="Pfam" id="PF01266">
    <property type="entry name" value="DAO"/>
    <property type="match status" value="1"/>
</dbReference>
<dbReference type="EMBL" id="JAUSVX010000021">
    <property type="protein sequence ID" value="MDQ0474282.1"/>
    <property type="molecule type" value="Genomic_DNA"/>
</dbReference>
<proteinExistence type="inferred from homology"/>
<protein>
    <submittedName>
        <fullName evidence="5">Glycine/D-amino acid oxidase-like deaminating enzyme</fullName>
    </submittedName>
</protein>
<dbReference type="Gene3D" id="3.30.9.10">
    <property type="entry name" value="D-Amino Acid Oxidase, subunit A, domain 2"/>
    <property type="match status" value="2"/>
</dbReference>
<keyword evidence="3" id="KW-0472">Membrane</keyword>
<dbReference type="PANTHER" id="PTHR13847:SF280">
    <property type="entry name" value="D-AMINO ACID DEHYDROGENASE"/>
    <property type="match status" value="1"/>
</dbReference>
<evidence type="ECO:0000256" key="2">
    <source>
        <dbReference type="ARBA" id="ARBA00023002"/>
    </source>
</evidence>
<evidence type="ECO:0000313" key="5">
    <source>
        <dbReference type="EMBL" id="MDQ0474282.1"/>
    </source>
</evidence>
<feature type="transmembrane region" description="Helical" evidence="3">
    <location>
        <begin position="20"/>
        <end position="37"/>
    </location>
</feature>
<keyword evidence="3" id="KW-1133">Transmembrane helix</keyword>
<comment type="caution">
    <text evidence="5">The sequence shown here is derived from an EMBL/GenBank/DDBJ whole genome shotgun (WGS) entry which is preliminary data.</text>
</comment>
<evidence type="ECO:0000256" key="3">
    <source>
        <dbReference type="SAM" id="Phobius"/>
    </source>
</evidence>
<organism evidence="5 6">
    <name type="scientific">Labrys wisconsinensis</name>
    <dbReference type="NCBI Taxonomy" id="425677"/>
    <lineage>
        <taxon>Bacteria</taxon>
        <taxon>Pseudomonadati</taxon>
        <taxon>Pseudomonadota</taxon>
        <taxon>Alphaproteobacteria</taxon>
        <taxon>Hyphomicrobiales</taxon>
        <taxon>Xanthobacteraceae</taxon>
        <taxon>Labrys</taxon>
    </lineage>
</organism>
<keyword evidence="2" id="KW-0560">Oxidoreductase</keyword>